<reference evidence="2" key="1">
    <citation type="journal article" date="2020" name="Stud. Mycol.">
        <title>101 Dothideomycetes genomes: a test case for predicting lifestyles and emergence of pathogens.</title>
        <authorList>
            <person name="Haridas S."/>
            <person name="Albert R."/>
            <person name="Binder M."/>
            <person name="Bloem J."/>
            <person name="Labutti K."/>
            <person name="Salamov A."/>
            <person name="Andreopoulos B."/>
            <person name="Baker S."/>
            <person name="Barry K."/>
            <person name="Bills G."/>
            <person name="Bluhm B."/>
            <person name="Cannon C."/>
            <person name="Castanera R."/>
            <person name="Culley D."/>
            <person name="Daum C."/>
            <person name="Ezra D."/>
            <person name="Gonzalez J."/>
            <person name="Henrissat B."/>
            <person name="Kuo A."/>
            <person name="Liang C."/>
            <person name="Lipzen A."/>
            <person name="Lutzoni F."/>
            <person name="Magnuson J."/>
            <person name="Mondo S."/>
            <person name="Nolan M."/>
            <person name="Ohm R."/>
            <person name="Pangilinan J."/>
            <person name="Park H.-J."/>
            <person name="Ramirez L."/>
            <person name="Alfaro M."/>
            <person name="Sun H."/>
            <person name="Tritt A."/>
            <person name="Yoshinaga Y."/>
            <person name="Zwiers L.-H."/>
            <person name="Turgeon B."/>
            <person name="Goodwin S."/>
            <person name="Spatafora J."/>
            <person name="Crous P."/>
            <person name="Grigoriev I."/>
        </authorList>
    </citation>
    <scope>NUCLEOTIDE SEQUENCE</scope>
    <source>
        <strain evidence="2">ATCC 16933</strain>
    </source>
</reference>
<evidence type="ECO:0000256" key="1">
    <source>
        <dbReference type="SAM" id="MobiDB-lite"/>
    </source>
</evidence>
<evidence type="ECO:0000313" key="2">
    <source>
        <dbReference type="EMBL" id="KAF2461729.1"/>
    </source>
</evidence>
<protein>
    <submittedName>
        <fullName evidence="2">Uncharacterized protein</fullName>
    </submittedName>
</protein>
<accession>A0A6A6PD47</accession>
<dbReference type="Proteomes" id="UP000799766">
    <property type="component" value="Unassembled WGS sequence"/>
</dbReference>
<dbReference type="EMBL" id="MU001671">
    <property type="protein sequence ID" value="KAF2461729.1"/>
    <property type="molecule type" value="Genomic_DNA"/>
</dbReference>
<organism evidence="2 3">
    <name type="scientific">Lineolata rhizophorae</name>
    <dbReference type="NCBI Taxonomy" id="578093"/>
    <lineage>
        <taxon>Eukaryota</taxon>
        <taxon>Fungi</taxon>
        <taxon>Dikarya</taxon>
        <taxon>Ascomycota</taxon>
        <taxon>Pezizomycotina</taxon>
        <taxon>Dothideomycetes</taxon>
        <taxon>Dothideomycetes incertae sedis</taxon>
        <taxon>Lineolatales</taxon>
        <taxon>Lineolataceae</taxon>
        <taxon>Lineolata</taxon>
    </lineage>
</organism>
<feature type="region of interest" description="Disordered" evidence="1">
    <location>
        <begin position="37"/>
        <end position="98"/>
    </location>
</feature>
<keyword evidence="3" id="KW-1185">Reference proteome</keyword>
<name>A0A6A6PD47_9PEZI</name>
<sequence length="98" mass="10599">MPRGLYMYIVLCVCARLSRPASRPQTSQISEIELICSPRRGAGSDPRSGPTRRGPTFQEEGGLRAGGMPDEGRSEHAMFVSSNLSSEMCGDGPRWASP</sequence>
<dbReference type="AlphaFoldDB" id="A0A6A6PD47"/>
<evidence type="ECO:0000313" key="3">
    <source>
        <dbReference type="Proteomes" id="UP000799766"/>
    </source>
</evidence>
<proteinExistence type="predicted"/>
<gene>
    <name evidence="2" type="ORF">BDY21DRAFT_333120</name>
</gene>